<comment type="caution">
    <text evidence="2">The sequence shown here is derived from an EMBL/GenBank/DDBJ whole genome shotgun (WGS) entry which is preliminary data.</text>
</comment>
<keyword evidence="3" id="KW-1185">Reference proteome</keyword>
<dbReference type="PROSITE" id="PS51318">
    <property type="entry name" value="TAT"/>
    <property type="match status" value="1"/>
</dbReference>
<dbReference type="InterPro" id="IPR010869">
    <property type="entry name" value="DUF1501"/>
</dbReference>
<name>A0A0D1LBU1_9MYCO</name>
<dbReference type="RefSeq" id="WP_043393317.1">
    <property type="nucleotide sequence ID" value="NZ_JXST01000024.1"/>
</dbReference>
<evidence type="ECO:0000313" key="3">
    <source>
        <dbReference type="Proteomes" id="UP000032221"/>
    </source>
</evidence>
<dbReference type="EMBL" id="JXST01000024">
    <property type="protein sequence ID" value="KIU15657.1"/>
    <property type="molecule type" value="Genomic_DNA"/>
</dbReference>
<dbReference type="Proteomes" id="UP000032221">
    <property type="component" value="Unassembled WGS sequence"/>
</dbReference>
<dbReference type="PANTHER" id="PTHR43737">
    <property type="entry name" value="BLL7424 PROTEIN"/>
    <property type="match status" value="1"/>
</dbReference>
<dbReference type="AlphaFoldDB" id="A0A0D1LBU1"/>
<organism evidence="2 3">
    <name type="scientific">Mycolicibacterium llatzerense</name>
    <dbReference type="NCBI Taxonomy" id="280871"/>
    <lineage>
        <taxon>Bacteria</taxon>
        <taxon>Bacillati</taxon>
        <taxon>Actinomycetota</taxon>
        <taxon>Actinomycetes</taxon>
        <taxon>Mycobacteriales</taxon>
        <taxon>Mycobacteriaceae</taxon>
        <taxon>Mycolicibacterium</taxon>
    </lineage>
</organism>
<dbReference type="InterPro" id="IPR006311">
    <property type="entry name" value="TAT_signal"/>
</dbReference>
<reference evidence="2 3" key="1">
    <citation type="submission" date="2015-01" db="EMBL/GenBank/DDBJ databases">
        <title>Genome sequence of Mycobacterium llatzerense and Mycobacterium immunogenum recovered from brain abscess.</title>
        <authorList>
            <person name="Greninger A.L."/>
            <person name="Langelier C."/>
            <person name="Cunningham G."/>
            <person name="Chiu C.Y."/>
            <person name="Miller S."/>
        </authorList>
    </citation>
    <scope>NUCLEOTIDE SEQUENCE [LARGE SCALE GENOMIC DNA]</scope>
    <source>
        <strain evidence="2 3">CLUC14</strain>
    </source>
</reference>
<evidence type="ECO:0000256" key="1">
    <source>
        <dbReference type="SAM" id="MobiDB-lite"/>
    </source>
</evidence>
<accession>A0A0D1LBU1</accession>
<feature type="region of interest" description="Disordered" evidence="1">
    <location>
        <begin position="385"/>
        <end position="404"/>
    </location>
</feature>
<sequence>MPEFNRRKFLIASAGVGAAGLLGGVAAVTLPDLLHEAQDRPLQANQGILVIVTLYGGNDGLNTVIPYADNAYHDARPELAYQPEEVLRLDPAFGLNPALTGMSKLWQSNKLAIVRGVGYPKPDRSHFRSMDIWQTANPVDAVTSGWIGRWLDTTGDDPIRAVNIGTVLPPLAVGQKHVAASLSDFVPAIPPDVARTLAALSTDDPNDTTAMSQVCESYRANHSTNTRFAPVINGRLQTIGQADNQLANDLELVARCIRAGVPTQVYMTQLLGFDTHADERAPQQALLKTLDDALTPFFHKLQGTPYGRNVVVLMYSEFGRRVAANASQGTDHGTSGPVFIAGTPVTGGFYGDEPSLTDLTDGDLKTTVDFRDVYHELLSRTLGADPEPSVGRGRRDIGFLTGGR</sequence>
<evidence type="ECO:0000313" key="2">
    <source>
        <dbReference type="EMBL" id="KIU15657.1"/>
    </source>
</evidence>
<dbReference type="Pfam" id="PF07394">
    <property type="entry name" value="DUF1501"/>
    <property type="match status" value="1"/>
</dbReference>
<dbReference type="OrthoDB" id="9779968at2"/>
<protein>
    <recommendedName>
        <fullName evidence="4">DUF1501 domain-containing protein</fullName>
    </recommendedName>
</protein>
<gene>
    <name evidence="2" type="ORF">TL10_17310</name>
</gene>
<proteinExistence type="predicted"/>
<dbReference type="PATRIC" id="fig|280871.6.peg.3586"/>
<dbReference type="PANTHER" id="PTHR43737:SF1">
    <property type="entry name" value="DUF1501 DOMAIN-CONTAINING PROTEIN"/>
    <property type="match status" value="1"/>
</dbReference>
<dbReference type="STRING" id="280871.TL10_17310"/>
<evidence type="ECO:0008006" key="4">
    <source>
        <dbReference type="Google" id="ProtNLM"/>
    </source>
</evidence>